<keyword evidence="7" id="KW-0479">Metal-binding</keyword>
<evidence type="ECO:0000256" key="3">
    <source>
        <dbReference type="ARBA" id="ARBA00007609"/>
    </source>
</evidence>
<evidence type="ECO:0000256" key="6">
    <source>
        <dbReference type="ARBA" id="ARBA00022617"/>
    </source>
</evidence>
<dbReference type="AlphaFoldDB" id="A0AAD3S1P6"/>
<reference evidence="11" key="1">
    <citation type="submission" date="2023-05" db="EMBL/GenBank/DDBJ databases">
        <title>Nepenthes gracilis genome sequencing.</title>
        <authorList>
            <person name="Fukushima K."/>
        </authorList>
    </citation>
    <scope>NUCLEOTIDE SEQUENCE</scope>
    <source>
        <strain evidence="11">SING2019-196</strain>
    </source>
</reference>
<dbReference type="InterPro" id="IPR009050">
    <property type="entry name" value="Globin-like_sf"/>
</dbReference>
<feature type="domain" description="Globin" evidence="10">
    <location>
        <begin position="71"/>
        <end position="220"/>
    </location>
</feature>
<gene>
    <name evidence="11" type="ORF">Nepgr_004579</name>
</gene>
<dbReference type="Gene3D" id="1.10.490.10">
    <property type="entry name" value="Globins"/>
    <property type="match status" value="1"/>
</dbReference>
<sequence length="226" mass="25409">MNVLNFKCPASKVSPCDIFAPQKSAFPCLQKGFIELSWLNRERSGNHGLARKSHRLISSVRSNVGLSVVSEFTEEQEVLVVKSWNAMKKNSAELGLKLFLRVFEIAPTAKKLFSFLRDSDVPLEKNAKLKAHALTVFVMTCESAVQLRKEGKVTVREANLKDLGSKHLIYGVVDEHFEVLRYALLETVKEAVPEMWSLETKNAWGEAYDQLAAAIKQEMKPQSLIS</sequence>
<evidence type="ECO:0000313" key="11">
    <source>
        <dbReference type="EMBL" id="GMH02740.1"/>
    </source>
</evidence>
<dbReference type="PANTHER" id="PTHR22924">
    <property type="entry name" value="LEGHEMOGLOBIN-RELATED"/>
    <property type="match status" value="1"/>
</dbReference>
<evidence type="ECO:0000259" key="10">
    <source>
        <dbReference type="PROSITE" id="PS01033"/>
    </source>
</evidence>
<evidence type="ECO:0000256" key="5">
    <source>
        <dbReference type="ARBA" id="ARBA00022490"/>
    </source>
</evidence>
<keyword evidence="6" id="KW-0349">Heme</keyword>
<keyword evidence="9" id="KW-0539">Nucleus</keyword>
<keyword evidence="8" id="KW-0408">Iron</keyword>
<comment type="subcellular location">
    <subcellularLocation>
        <location evidence="2">Cytoplasm</location>
    </subcellularLocation>
    <subcellularLocation>
        <location evidence="1">Nucleus</location>
    </subcellularLocation>
</comment>
<dbReference type="Pfam" id="PF00042">
    <property type="entry name" value="Globin"/>
    <property type="match status" value="1"/>
</dbReference>
<evidence type="ECO:0000256" key="7">
    <source>
        <dbReference type="ARBA" id="ARBA00022723"/>
    </source>
</evidence>
<comment type="similarity">
    <text evidence="3">Belongs to the plant globin family.</text>
</comment>
<evidence type="ECO:0000313" key="12">
    <source>
        <dbReference type="Proteomes" id="UP001279734"/>
    </source>
</evidence>
<dbReference type="PROSITE" id="PS01033">
    <property type="entry name" value="GLOBIN"/>
    <property type="match status" value="1"/>
</dbReference>
<dbReference type="GO" id="GO:0020037">
    <property type="term" value="F:heme binding"/>
    <property type="evidence" value="ECO:0007669"/>
    <property type="project" value="InterPro"/>
</dbReference>
<dbReference type="InterPro" id="IPR012292">
    <property type="entry name" value="Globin/Proto"/>
</dbReference>
<organism evidence="11 12">
    <name type="scientific">Nepenthes gracilis</name>
    <name type="common">Slender pitcher plant</name>
    <dbReference type="NCBI Taxonomy" id="150966"/>
    <lineage>
        <taxon>Eukaryota</taxon>
        <taxon>Viridiplantae</taxon>
        <taxon>Streptophyta</taxon>
        <taxon>Embryophyta</taxon>
        <taxon>Tracheophyta</taxon>
        <taxon>Spermatophyta</taxon>
        <taxon>Magnoliopsida</taxon>
        <taxon>eudicotyledons</taxon>
        <taxon>Gunneridae</taxon>
        <taxon>Pentapetalae</taxon>
        <taxon>Caryophyllales</taxon>
        <taxon>Nepenthaceae</taxon>
        <taxon>Nepenthes</taxon>
    </lineage>
</organism>
<dbReference type="InterPro" id="IPR001032">
    <property type="entry name" value="Leghaemoglobin-like"/>
</dbReference>
<dbReference type="PRINTS" id="PR00188">
    <property type="entry name" value="PLANTGLOBIN"/>
</dbReference>
<dbReference type="InterPro" id="IPR000971">
    <property type="entry name" value="Globin"/>
</dbReference>
<dbReference type="Proteomes" id="UP001279734">
    <property type="component" value="Unassembled WGS sequence"/>
</dbReference>
<comment type="subunit">
    <text evidence="4">Homodimer.</text>
</comment>
<comment type="caution">
    <text evidence="11">The sequence shown here is derived from an EMBL/GenBank/DDBJ whole genome shotgun (WGS) entry which is preliminary data.</text>
</comment>
<accession>A0AAD3S1P6</accession>
<evidence type="ECO:0000256" key="1">
    <source>
        <dbReference type="ARBA" id="ARBA00004123"/>
    </source>
</evidence>
<evidence type="ECO:0000256" key="4">
    <source>
        <dbReference type="ARBA" id="ARBA00011738"/>
    </source>
</evidence>
<keyword evidence="12" id="KW-1185">Reference proteome</keyword>
<dbReference type="GO" id="GO:0005737">
    <property type="term" value="C:cytoplasm"/>
    <property type="evidence" value="ECO:0007669"/>
    <property type="project" value="UniProtKB-SubCell"/>
</dbReference>
<dbReference type="SUPFAM" id="SSF46458">
    <property type="entry name" value="Globin-like"/>
    <property type="match status" value="1"/>
</dbReference>
<protein>
    <recommendedName>
        <fullName evidence="10">Globin domain-containing protein</fullName>
    </recommendedName>
</protein>
<dbReference type="GO" id="GO:0046872">
    <property type="term" value="F:metal ion binding"/>
    <property type="evidence" value="ECO:0007669"/>
    <property type="project" value="UniProtKB-KW"/>
</dbReference>
<dbReference type="CDD" id="cd14784">
    <property type="entry name" value="class1_nsHb-like"/>
    <property type="match status" value="1"/>
</dbReference>
<dbReference type="GO" id="GO:0019825">
    <property type="term" value="F:oxygen binding"/>
    <property type="evidence" value="ECO:0007669"/>
    <property type="project" value="InterPro"/>
</dbReference>
<name>A0AAD3S1P6_NEPGR</name>
<dbReference type="EMBL" id="BSYO01000004">
    <property type="protein sequence ID" value="GMH02740.1"/>
    <property type="molecule type" value="Genomic_DNA"/>
</dbReference>
<dbReference type="GO" id="GO:0005634">
    <property type="term" value="C:nucleus"/>
    <property type="evidence" value="ECO:0007669"/>
    <property type="project" value="UniProtKB-SubCell"/>
</dbReference>
<evidence type="ECO:0000256" key="9">
    <source>
        <dbReference type="ARBA" id="ARBA00023242"/>
    </source>
</evidence>
<proteinExistence type="inferred from homology"/>
<keyword evidence="5" id="KW-0963">Cytoplasm</keyword>
<evidence type="ECO:0000256" key="8">
    <source>
        <dbReference type="ARBA" id="ARBA00023004"/>
    </source>
</evidence>
<dbReference type="PANTHER" id="PTHR22924:SF98">
    <property type="entry name" value="NON-SYMBIOTIC HEMOGLOBIN 3"/>
    <property type="match status" value="1"/>
</dbReference>
<evidence type="ECO:0000256" key="2">
    <source>
        <dbReference type="ARBA" id="ARBA00004496"/>
    </source>
</evidence>